<dbReference type="Proteomes" id="UP001499954">
    <property type="component" value="Unassembled WGS sequence"/>
</dbReference>
<evidence type="ECO:0000256" key="1">
    <source>
        <dbReference type="SAM" id="MobiDB-lite"/>
    </source>
</evidence>
<evidence type="ECO:0000313" key="2">
    <source>
        <dbReference type="EMBL" id="GAA1961310.1"/>
    </source>
</evidence>
<proteinExistence type="predicted"/>
<accession>A0ABN2R0D1</accession>
<organism evidence="2 3">
    <name type="scientific">Agromyces allii</name>
    <dbReference type="NCBI Taxonomy" id="393607"/>
    <lineage>
        <taxon>Bacteria</taxon>
        <taxon>Bacillati</taxon>
        <taxon>Actinomycetota</taxon>
        <taxon>Actinomycetes</taxon>
        <taxon>Micrococcales</taxon>
        <taxon>Microbacteriaceae</taxon>
        <taxon>Agromyces</taxon>
    </lineage>
</organism>
<keyword evidence="3" id="KW-1185">Reference proteome</keyword>
<feature type="region of interest" description="Disordered" evidence="1">
    <location>
        <begin position="309"/>
        <end position="334"/>
    </location>
</feature>
<dbReference type="InterPro" id="IPR029475">
    <property type="entry name" value="DUF6807"/>
</dbReference>
<reference evidence="2 3" key="1">
    <citation type="journal article" date="2019" name="Int. J. Syst. Evol. Microbiol.">
        <title>The Global Catalogue of Microorganisms (GCM) 10K type strain sequencing project: providing services to taxonomists for standard genome sequencing and annotation.</title>
        <authorList>
            <consortium name="The Broad Institute Genomics Platform"/>
            <consortium name="The Broad Institute Genome Sequencing Center for Infectious Disease"/>
            <person name="Wu L."/>
            <person name="Ma J."/>
        </authorList>
    </citation>
    <scope>NUCLEOTIDE SEQUENCE [LARGE SCALE GENOMIC DNA]</scope>
    <source>
        <strain evidence="2 3">JCM 13584</strain>
    </source>
</reference>
<protein>
    <submittedName>
        <fullName evidence="2">PmoA family protein</fullName>
    </submittedName>
</protein>
<comment type="caution">
    <text evidence="2">The sequence shown here is derived from an EMBL/GenBank/DDBJ whole genome shotgun (WGS) entry which is preliminary data.</text>
</comment>
<evidence type="ECO:0000313" key="3">
    <source>
        <dbReference type="Proteomes" id="UP001499954"/>
    </source>
</evidence>
<dbReference type="RefSeq" id="WP_157415378.1">
    <property type="nucleotide sequence ID" value="NZ_BAAAMK010000008.1"/>
</dbReference>
<dbReference type="Pfam" id="PF14100">
    <property type="entry name" value="DUF6807"/>
    <property type="match status" value="1"/>
</dbReference>
<dbReference type="EMBL" id="BAAAMK010000008">
    <property type="protein sequence ID" value="GAA1961310.1"/>
    <property type="molecule type" value="Genomic_DNA"/>
</dbReference>
<sequence>MSREAPADVRLRRAASAFLLEAGGAELARIERGDGAPAIESPRPYLHPIRTPGGREVSAFRPADHDWHWGLSLAIANVALAGEPHGVNFWGGPTFEHGEYRQFDNDGRQVLREARIDETDARYRAELEWQTPGGRAVLAERRDLSFSLIRGRADGGPVGRSDDGGPAGWVLDWRSDWRNTAGDELGFGSPTTAGRPGAGYGGLFLRAAPELGEAEVLLDGEVVTPEAAMGRRGTWAALRGHDRTVLLAASAENPVAPTPWFVRTGDTVMLCAAPFFDEVWRLPAGGTAEWRWRVAVFDGRPDVEELAAAASGTDGLGDNGDPRPRLDPGAGPGA</sequence>
<gene>
    <name evidence="2" type="ORF">GCM10009717_30070</name>
</gene>
<name>A0ABN2R0D1_9MICO</name>